<sequence length="178" mass="19472">MNALSGCTISGTAQDSCSTFQARAYQILLGGNAPQSLAVYGNITTAQSVYWTQIIYQNCSSQGTCSSGCLIPVLLDMQIMWAQVGLISNPQAQLLGARFLYTCQSVKCQDATVLQTQVSFTDLTRRGPAPRSGPGITDRDPVDFFFPFQMNTAVTNARSLLLYFAVYCWQIIQLLRSV</sequence>
<comment type="caution">
    <text evidence="3">The sequence shown here is derived from an EMBL/GenBank/DDBJ whole genome shotgun (WGS) entry which is preliminary data.</text>
</comment>
<reference evidence="3" key="1">
    <citation type="submission" date="2023-05" db="EMBL/GenBank/DDBJ databases">
        <authorList>
            <person name="Stuckert A."/>
        </authorList>
    </citation>
    <scope>NUCLEOTIDE SEQUENCE</scope>
</reference>
<proteinExistence type="predicted"/>
<dbReference type="PANTHER" id="PTHR14611">
    <property type="entry name" value="TECTONIC FAMILY MEMBER"/>
    <property type="match status" value="1"/>
</dbReference>
<comment type="subunit">
    <text evidence="1">Part of the tectonic-like complex (also named B9 complex).</text>
</comment>
<dbReference type="EMBL" id="CATNWA010006054">
    <property type="protein sequence ID" value="CAI9551313.1"/>
    <property type="molecule type" value="Genomic_DNA"/>
</dbReference>
<evidence type="ECO:0000259" key="2">
    <source>
        <dbReference type="Pfam" id="PF07773"/>
    </source>
</evidence>
<gene>
    <name evidence="3" type="ORF">SPARVUS_LOCUS3719279</name>
</gene>
<dbReference type="PANTHER" id="PTHR14611:SF4">
    <property type="entry name" value="TECTONIC-3"/>
    <property type="match status" value="1"/>
</dbReference>
<protein>
    <recommendedName>
        <fullName evidence="2">Tectonic-1-3 domain-containing protein</fullName>
    </recommendedName>
</protein>
<keyword evidence="4" id="KW-1185">Reference proteome</keyword>
<dbReference type="InterPro" id="IPR040354">
    <property type="entry name" value="TCTN1-3"/>
</dbReference>
<organism evidence="3 4">
    <name type="scientific">Staurois parvus</name>
    <dbReference type="NCBI Taxonomy" id="386267"/>
    <lineage>
        <taxon>Eukaryota</taxon>
        <taxon>Metazoa</taxon>
        <taxon>Chordata</taxon>
        <taxon>Craniata</taxon>
        <taxon>Vertebrata</taxon>
        <taxon>Euteleostomi</taxon>
        <taxon>Amphibia</taxon>
        <taxon>Batrachia</taxon>
        <taxon>Anura</taxon>
        <taxon>Neobatrachia</taxon>
        <taxon>Ranoidea</taxon>
        <taxon>Ranidae</taxon>
        <taxon>Staurois</taxon>
    </lineage>
</organism>
<evidence type="ECO:0000256" key="1">
    <source>
        <dbReference type="ARBA" id="ARBA00011495"/>
    </source>
</evidence>
<accession>A0ABN9BV03</accession>
<dbReference type="InterPro" id="IPR011677">
    <property type="entry name" value="TCTN1-3_dom"/>
</dbReference>
<dbReference type="Pfam" id="PF07773">
    <property type="entry name" value="TCTN_DUF1619"/>
    <property type="match status" value="1"/>
</dbReference>
<evidence type="ECO:0000313" key="4">
    <source>
        <dbReference type="Proteomes" id="UP001162483"/>
    </source>
</evidence>
<feature type="domain" description="Tectonic-1-3" evidence="2">
    <location>
        <begin position="2"/>
        <end position="121"/>
    </location>
</feature>
<dbReference type="Proteomes" id="UP001162483">
    <property type="component" value="Unassembled WGS sequence"/>
</dbReference>
<name>A0ABN9BV03_9NEOB</name>
<evidence type="ECO:0000313" key="3">
    <source>
        <dbReference type="EMBL" id="CAI9551313.1"/>
    </source>
</evidence>